<dbReference type="Pfam" id="PF00172">
    <property type="entry name" value="Zn_clus"/>
    <property type="match status" value="1"/>
</dbReference>
<evidence type="ECO:0000256" key="6">
    <source>
        <dbReference type="ARBA" id="ARBA00023242"/>
    </source>
</evidence>
<evidence type="ECO:0000259" key="8">
    <source>
        <dbReference type="PROSITE" id="PS50048"/>
    </source>
</evidence>
<sequence>MQPPPISAEKQGPVKRKDHKKTRTGCITCRARRVKCDEGRPSCSRCITSKRVCDGYTPGTSSSSTPSRLVRGRPSSALAPAPVPAAAPSASPAWTPAERRAFEFYMTCSFPRLFSRTTASFWGRVVPALCHREPAVRHAVFAVGALHETRFHGRLGEVSHYYAGDSFAAAHYGKALRALQLWRPQTDGALGASAASVLPLVACSLFVCVEFMLGDRAAAHTHIDQGRRVLAHYAVKASRTAPAAELIRREIVPVFIRVTLASFLLGSSPEDIPDTFRAPSSHSGPVAFTSVAEADQAMFDILEDGLRFAKASRSGRHDPVMGIECAREQRRLMLRLDKWDKADTALRKALGISPDHVTRVYLHLSRVFIGVALEMGELCFDAYTTQFASIIILVGRLVDSEDALDAADPGRRCRFSFEMGLTPPLFYTVTRCRHPGLRRRAIELLRRRVAEGHQDNLWDSKQVVKAALRLVELEEMRGWTLDAPAGEDLRGEHGEVPVKPSGRMCTDWGSFVEVLGPDGDPFPARPTYVTGLQPNPQPILPGRPGQKTDVGSQPRATPPRDFPKLARFFRGPPEDISPALAEEGWASLIESTSRLESRGLSSAAAAAAAWAAECSVPTILQIPGSARVQNLIISPLEGTGSWVNFHVQPDATRSQVGILREFL</sequence>
<dbReference type="Gene3D" id="4.10.240.10">
    <property type="entry name" value="Zn(2)-C6 fungal-type DNA-binding domain"/>
    <property type="match status" value="1"/>
</dbReference>
<evidence type="ECO:0000256" key="1">
    <source>
        <dbReference type="ARBA" id="ARBA00022723"/>
    </source>
</evidence>
<dbReference type="PANTHER" id="PTHR36206">
    <property type="entry name" value="ASPERCRYPTIN BIOSYNTHESIS CLUSTER-SPECIFIC TRANSCRIPTION REGULATOR ATNN-RELATED"/>
    <property type="match status" value="1"/>
</dbReference>
<dbReference type="GO" id="GO:0008270">
    <property type="term" value="F:zinc ion binding"/>
    <property type="evidence" value="ECO:0007669"/>
    <property type="project" value="InterPro"/>
</dbReference>
<comment type="caution">
    <text evidence="9">The sequence shown here is derived from an EMBL/GenBank/DDBJ whole genome shotgun (WGS) entry which is preliminary data.</text>
</comment>
<dbReference type="InterPro" id="IPR036864">
    <property type="entry name" value="Zn2-C6_fun-type_DNA-bd_sf"/>
</dbReference>
<evidence type="ECO:0000256" key="4">
    <source>
        <dbReference type="ARBA" id="ARBA00023125"/>
    </source>
</evidence>
<dbReference type="SUPFAM" id="SSF57701">
    <property type="entry name" value="Zn2/Cys6 DNA-binding domain"/>
    <property type="match status" value="1"/>
</dbReference>
<dbReference type="PANTHER" id="PTHR36206:SF12">
    <property type="entry name" value="ASPERCRYPTIN BIOSYNTHESIS CLUSTER-SPECIFIC TRANSCRIPTION REGULATOR ATNN-RELATED"/>
    <property type="match status" value="1"/>
</dbReference>
<accession>A0A9P8V3Q3</accession>
<dbReference type="Proteomes" id="UP000770015">
    <property type="component" value="Unassembled WGS sequence"/>
</dbReference>
<dbReference type="GO" id="GO:0003677">
    <property type="term" value="F:DNA binding"/>
    <property type="evidence" value="ECO:0007669"/>
    <property type="project" value="UniProtKB-KW"/>
</dbReference>
<dbReference type="OrthoDB" id="2593732at2759"/>
<evidence type="ECO:0000256" key="5">
    <source>
        <dbReference type="ARBA" id="ARBA00023163"/>
    </source>
</evidence>
<feature type="region of interest" description="Disordered" evidence="7">
    <location>
        <begin position="532"/>
        <end position="565"/>
    </location>
</feature>
<feature type="domain" description="Zn(2)-C6 fungal-type" evidence="8">
    <location>
        <begin position="25"/>
        <end position="53"/>
    </location>
</feature>
<evidence type="ECO:0000313" key="9">
    <source>
        <dbReference type="EMBL" id="KAH6670243.1"/>
    </source>
</evidence>
<evidence type="ECO:0000256" key="2">
    <source>
        <dbReference type="ARBA" id="ARBA00022833"/>
    </source>
</evidence>
<dbReference type="InterPro" id="IPR052360">
    <property type="entry name" value="Transcr_Regulatory_Proteins"/>
</dbReference>
<keyword evidence="4" id="KW-0238">DNA-binding</keyword>
<name>A0A9P8V3Q3_9PEZI</name>
<keyword evidence="2" id="KW-0862">Zinc</keyword>
<dbReference type="InterPro" id="IPR001138">
    <property type="entry name" value="Zn2Cys6_DnaBD"/>
</dbReference>
<dbReference type="SMART" id="SM00066">
    <property type="entry name" value="GAL4"/>
    <property type="match status" value="1"/>
</dbReference>
<protein>
    <recommendedName>
        <fullName evidence="8">Zn(2)-C6 fungal-type domain-containing protein</fullName>
    </recommendedName>
</protein>
<feature type="region of interest" description="Disordered" evidence="7">
    <location>
        <begin position="1"/>
        <end position="23"/>
    </location>
</feature>
<keyword evidence="6" id="KW-0539">Nucleus</keyword>
<keyword evidence="10" id="KW-1185">Reference proteome</keyword>
<dbReference type="EMBL" id="JAGSXJ010000030">
    <property type="protein sequence ID" value="KAH6670243.1"/>
    <property type="molecule type" value="Genomic_DNA"/>
</dbReference>
<proteinExistence type="predicted"/>
<dbReference type="GO" id="GO:0000981">
    <property type="term" value="F:DNA-binding transcription factor activity, RNA polymerase II-specific"/>
    <property type="evidence" value="ECO:0007669"/>
    <property type="project" value="InterPro"/>
</dbReference>
<evidence type="ECO:0000313" key="10">
    <source>
        <dbReference type="Proteomes" id="UP000770015"/>
    </source>
</evidence>
<keyword evidence="3" id="KW-0805">Transcription regulation</keyword>
<organism evidence="9 10">
    <name type="scientific">Plectosphaerella plurivora</name>
    <dbReference type="NCBI Taxonomy" id="936078"/>
    <lineage>
        <taxon>Eukaryota</taxon>
        <taxon>Fungi</taxon>
        <taxon>Dikarya</taxon>
        <taxon>Ascomycota</taxon>
        <taxon>Pezizomycotina</taxon>
        <taxon>Sordariomycetes</taxon>
        <taxon>Hypocreomycetidae</taxon>
        <taxon>Glomerellales</taxon>
        <taxon>Plectosphaerellaceae</taxon>
        <taxon>Plectosphaerella</taxon>
    </lineage>
</organism>
<evidence type="ECO:0000256" key="7">
    <source>
        <dbReference type="SAM" id="MobiDB-lite"/>
    </source>
</evidence>
<keyword evidence="5" id="KW-0804">Transcription</keyword>
<dbReference type="PROSITE" id="PS00463">
    <property type="entry name" value="ZN2_CY6_FUNGAL_1"/>
    <property type="match status" value="1"/>
</dbReference>
<gene>
    <name evidence="9" type="ORF">F5X68DRAFT_248788</name>
</gene>
<feature type="region of interest" description="Disordered" evidence="7">
    <location>
        <begin position="57"/>
        <end position="92"/>
    </location>
</feature>
<feature type="compositionally biased region" description="Low complexity" evidence="7">
    <location>
        <begin position="57"/>
        <end position="67"/>
    </location>
</feature>
<dbReference type="AlphaFoldDB" id="A0A9P8V3Q3"/>
<reference evidence="9" key="1">
    <citation type="journal article" date="2021" name="Nat. Commun.">
        <title>Genetic determinants of endophytism in the Arabidopsis root mycobiome.</title>
        <authorList>
            <person name="Mesny F."/>
            <person name="Miyauchi S."/>
            <person name="Thiergart T."/>
            <person name="Pickel B."/>
            <person name="Atanasova L."/>
            <person name="Karlsson M."/>
            <person name="Huettel B."/>
            <person name="Barry K.W."/>
            <person name="Haridas S."/>
            <person name="Chen C."/>
            <person name="Bauer D."/>
            <person name="Andreopoulos W."/>
            <person name="Pangilinan J."/>
            <person name="LaButti K."/>
            <person name="Riley R."/>
            <person name="Lipzen A."/>
            <person name="Clum A."/>
            <person name="Drula E."/>
            <person name="Henrissat B."/>
            <person name="Kohler A."/>
            <person name="Grigoriev I.V."/>
            <person name="Martin F.M."/>
            <person name="Hacquard S."/>
        </authorList>
    </citation>
    <scope>NUCLEOTIDE SEQUENCE</scope>
    <source>
        <strain evidence="9">MPI-SDFR-AT-0117</strain>
    </source>
</reference>
<feature type="compositionally biased region" description="Basic residues" evidence="7">
    <location>
        <begin position="13"/>
        <end position="23"/>
    </location>
</feature>
<dbReference type="PROSITE" id="PS50048">
    <property type="entry name" value="ZN2_CY6_FUNGAL_2"/>
    <property type="match status" value="1"/>
</dbReference>
<feature type="compositionally biased region" description="Low complexity" evidence="7">
    <location>
        <begin position="74"/>
        <end position="92"/>
    </location>
</feature>
<evidence type="ECO:0000256" key="3">
    <source>
        <dbReference type="ARBA" id="ARBA00023015"/>
    </source>
</evidence>
<keyword evidence="1" id="KW-0479">Metal-binding</keyword>
<dbReference type="CDD" id="cd00067">
    <property type="entry name" value="GAL4"/>
    <property type="match status" value="1"/>
</dbReference>